<evidence type="ECO:0000256" key="1">
    <source>
        <dbReference type="ARBA" id="ARBA00000085"/>
    </source>
</evidence>
<dbReference type="Proteomes" id="UP000033115">
    <property type="component" value="Chromosome"/>
</dbReference>
<keyword evidence="5" id="KW-0902">Two-component regulatory system</keyword>
<dbReference type="AlphaFoldDB" id="A0A0E3M8H0"/>
<organism evidence="8 9">
    <name type="scientific">Clostridium scatologenes</name>
    <dbReference type="NCBI Taxonomy" id="1548"/>
    <lineage>
        <taxon>Bacteria</taxon>
        <taxon>Bacillati</taxon>
        <taxon>Bacillota</taxon>
        <taxon>Clostridia</taxon>
        <taxon>Eubacteriales</taxon>
        <taxon>Clostridiaceae</taxon>
        <taxon>Clostridium</taxon>
    </lineage>
</organism>
<reference evidence="8 9" key="1">
    <citation type="journal article" date="2015" name="J. Biotechnol.">
        <title>Complete genome sequence of a malodorant-producing acetogen, Clostridium scatologenes ATCC 25775(T).</title>
        <authorList>
            <person name="Zhu Z."/>
            <person name="Guo T."/>
            <person name="Zheng H."/>
            <person name="Song T."/>
            <person name="Ouyang P."/>
            <person name="Xie J."/>
        </authorList>
    </citation>
    <scope>NUCLEOTIDE SEQUENCE [LARGE SCALE GENOMIC DNA]</scope>
    <source>
        <strain evidence="8 9">ATCC 25775</strain>
    </source>
</reference>
<dbReference type="InterPro" id="IPR036890">
    <property type="entry name" value="HATPase_C_sf"/>
</dbReference>
<sequence>MKKLKRTLTVIIGVVVASQIYFGFLIQDFTIALSAIIFSVFLYNYTELNPIVTAIVTGVSTTLYRSVWVYCSNMDIMKTIKVTTPEIMFYATFGCLFYFLYYRNKDKDLTKFILSVFWCDFISNVVEISIRTRTNGENSNMIKALLIVACVRTLVTLIIIILMKYYKSFLVKEEHEERYRKLILLTSSFKSEIYFMNKNAAEIEDVMKKSFSAYEIVSKNNYPGELKNLTLDIAKDIHEIKKDYIRVMRGLEEMSNEKIDVEHMRIKDVISILEIYTKDYIVAKKLNIELDFKVECNFYVSQHFYLVSIIRNLIFNGIEAIDNKEKGLIELRIEKQGCEYIFIVADNGTGINEGNLDFIFNPGFSTKYDKSGSICRGIGLTLVKDLVQDIFKGSIHVESVENEGTTFTVKIPTSSFRG</sequence>
<dbReference type="InterPro" id="IPR004358">
    <property type="entry name" value="Sig_transdc_His_kin-like_C"/>
</dbReference>
<dbReference type="EMBL" id="CP009933">
    <property type="protein sequence ID" value="AKA71509.1"/>
    <property type="molecule type" value="Genomic_DNA"/>
</dbReference>
<dbReference type="PRINTS" id="PR00344">
    <property type="entry name" value="BCTRLSENSOR"/>
</dbReference>
<evidence type="ECO:0000259" key="7">
    <source>
        <dbReference type="PROSITE" id="PS50109"/>
    </source>
</evidence>
<evidence type="ECO:0000256" key="6">
    <source>
        <dbReference type="SAM" id="Phobius"/>
    </source>
</evidence>
<dbReference type="PANTHER" id="PTHR43547:SF2">
    <property type="entry name" value="HYBRID SIGNAL TRANSDUCTION HISTIDINE KINASE C"/>
    <property type="match status" value="1"/>
</dbReference>
<feature type="transmembrane region" description="Helical" evidence="6">
    <location>
        <begin position="20"/>
        <end position="45"/>
    </location>
</feature>
<keyword evidence="6" id="KW-1133">Transmembrane helix</keyword>
<comment type="catalytic activity">
    <reaction evidence="1">
        <text>ATP + protein L-histidine = ADP + protein N-phospho-L-histidine.</text>
        <dbReference type="EC" id="2.7.13.3"/>
    </reaction>
</comment>
<feature type="domain" description="Histidine kinase" evidence="7">
    <location>
        <begin position="246"/>
        <end position="415"/>
    </location>
</feature>
<dbReference type="PANTHER" id="PTHR43547">
    <property type="entry name" value="TWO-COMPONENT HISTIDINE KINASE"/>
    <property type="match status" value="1"/>
</dbReference>
<dbReference type="KEGG" id="csq:CSCA_4384"/>
<keyword evidence="3" id="KW-0597">Phosphoprotein</keyword>
<dbReference type="SMART" id="SM00387">
    <property type="entry name" value="HATPase_c"/>
    <property type="match status" value="1"/>
</dbReference>
<dbReference type="InterPro" id="IPR003594">
    <property type="entry name" value="HATPase_dom"/>
</dbReference>
<feature type="transmembrane region" description="Helical" evidence="6">
    <location>
        <begin position="82"/>
        <end position="100"/>
    </location>
</feature>
<dbReference type="RefSeq" id="WP_029159371.1">
    <property type="nucleotide sequence ID" value="NZ_CP009933.1"/>
</dbReference>
<evidence type="ECO:0000256" key="4">
    <source>
        <dbReference type="ARBA" id="ARBA00022777"/>
    </source>
</evidence>
<dbReference type="EC" id="2.7.13.3" evidence="2"/>
<dbReference type="Gene3D" id="3.30.565.10">
    <property type="entry name" value="Histidine kinase-like ATPase, C-terminal domain"/>
    <property type="match status" value="1"/>
</dbReference>
<evidence type="ECO:0000256" key="3">
    <source>
        <dbReference type="ARBA" id="ARBA00022553"/>
    </source>
</evidence>
<name>A0A0E3M8H0_CLOSL</name>
<evidence type="ECO:0000313" key="9">
    <source>
        <dbReference type="Proteomes" id="UP000033115"/>
    </source>
</evidence>
<keyword evidence="4 8" id="KW-0808">Transferase</keyword>
<dbReference type="Pfam" id="PF02518">
    <property type="entry name" value="HATPase_c"/>
    <property type="match status" value="1"/>
</dbReference>
<keyword evidence="6" id="KW-0472">Membrane</keyword>
<keyword evidence="6" id="KW-0812">Transmembrane</keyword>
<protein>
    <recommendedName>
        <fullName evidence="2">histidine kinase</fullName>
        <ecNumber evidence="2">2.7.13.3</ecNumber>
    </recommendedName>
</protein>
<keyword evidence="9" id="KW-1185">Reference proteome</keyword>
<gene>
    <name evidence="8" type="ORF">CSCA_4384</name>
</gene>
<dbReference type="InterPro" id="IPR005467">
    <property type="entry name" value="His_kinase_dom"/>
</dbReference>
<dbReference type="SUPFAM" id="SSF55874">
    <property type="entry name" value="ATPase domain of HSP90 chaperone/DNA topoisomerase II/histidine kinase"/>
    <property type="match status" value="1"/>
</dbReference>
<proteinExistence type="predicted"/>
<feature type="transmembrane region" description="Helical" evidence="6">
    <location>
        <begin position="142"/>
        <end position="166"/>
    </location>
</feature>
<dbReference type="HOGENOM" id="CLU_052005_1_0_9"/>
<evidence type="ECO:0000256" key="2">
    <source>
        <dbReference type="ARBA" id="ARBA00012438"/>
    </source>
</evidence>
<dbReference type="GO" id="GO:0000155">
    <property type="term" value="F:phosphorelay sensor kinase activity"/>
    <property type="evidence" value="ECO:0007669"/>
    <property type="project" value="TreeGrafter"/>
</dbReference>
<keyword evidence="4 8" id="KW-0418">Kinase</keyword>
<evidence type="ECO:0000256" key="5">
    <source>
        <dbReference type="ARBA" id="ARBA00023012"/>
    </source>
</evidence>
<dbReference type="PROSITE" id="PS50109">
    <property type="entry name" value="HIS_KIN"/>
    <property type="match status" value="1"/>
</dbReference>
<evidence type="ECO:0000313" key="8">
    <source>
        <dbReference type="EMBL" id="AKA71509.1"/>
    </source>
</evidence>
<accession>A0A0E3M8H0</accession>
<dbReference type="STRING" id="1548.CSCA_4384"/>